<protein>
    <submittedName>
        <fullName evidence="2">Uncharacterized protein</fullName>
    </submittedName>
</protein>
<sequence>MDAQTQPLSDRSTNTHLQSTTASSTAQDTDKTANTQYSMDYHRKVLQDKIYNGSDHASYVSPSDDIMSPCTKKLSDLKSKRFKKYVFRSLCCCISIRDILTVAAHKCRKTNLAICQTWKEEL</sequence>
<comment type="caution">
    <text evidence="2">The sequence shown here is derived from an EMBL/GenBank/DDBJ whole genome shotgun (WGS) entry which is preliminary data.</text>
</comment>
<gene>
    <name evidence="2" type="ORF">UA08_00229</name>
</gene>
<evidence type="ECO:0000313" key="3">
    <source>
        <dbReference type="Proteomes" id="UP000214365"/>
    </source>
</evidence>
<organism evidence="2 3">
    <name type="scientific">Talaromyces atroroseus</name>
    <dbReference type="NCBI Taxonomy" id="1441469"/>
    <lineage>
        <taxon>Eukaryota</taxon>
        <taxon>Fungi</taxon>
        <taxon>Dikarya</taxon>
        <taxon>Ascomycota</taxon>
        <taxon>Pezizomycotina</taxon>
        <taxon>Eurotiomycetes</taxon>
        <taxon>Eurotiomycetidae</taxon>
        <taxon>Eurotiales</taxon>
        <taxon>Trichocomaceae</taxon>
        <taxon>Talaromyces</taxon>
        <taxon>Talaromyces sect. Trachyspermi</taxon>
    </lineage>
</organism>
<name>A0A225B9Y1_TALAT</name>
<dbReference type="OrthoDB" id="5578329at2759"/>
<keyword evidence="3" id="KW-1185">Reference proteome</keyword>
<feature type="region of interest" description="Disordered" evidence="1">
    <location>
        <begin position="1"/>
        <end position="34"/>
    </location>
</feature>
<dbReference type="GeneID" id="30999984"/>
<dbReference type="Proteomes" id="UP000214365">
    <property type="component" value="Unassembled WGS sequence"/>
</dbReference>
<dbReference type="RefSeq" id="XP_020123866.1">
    <property type="nucleotide sequence ID" value="XM_020260012.1"/>
</dbReference>
<accession>A0A225B9Y1</accession>
<evidence type="ECO:0000256" key="1">
    <source>
        <dbReference type="SAM" id="MobiDB-lite"/>
    </source>
</evidence>
<feature type="compositionally biased region" description="Low complexity" evidence="1">
    <location>
        <begin position="18"/>
        <end position="27"/>
    </location>
</feature>
<proteinExistence type="predicted"/>
<feature type="compositionally biased region" description="Polar residues" evidence="1">
    <location>
        <begin position="1"/>
        <end position="17"/>
    </location>
</feature>
<dbReference type="InterPro" id="IPR007727">
    <property type="entry name" value="Spo12"/>
</dbReference>
<evidence type="ECO:0000313" key="2">
    <source>
        <dbReference type="EMBL" id="OKL63745.1"/>
    </source>
</evidence>
<reference evidence="2 3" key="1">
    <citation type="submission" date="2015-06" db="EMBL/GenBank/DDBJ databases">
        <title>Talaromyces atroroseus IBT 11181 draft genome.</title>
        <authorList>
            <person name="Rasmussen K.B."/>
            <person name="Rasmussen S."/>
            <person name="Petersen B."/>
            <person name="Sicheritz-Ponten T."/>
            <person name="Mortensen U.H."/>
            <person name="Thrane U."/>
        </authorList>
    </citation>
    <scope>NUCLEOTIDE SEQUENCE [LARGE SCALE GENOMIC DNA]</scope>
    <source>
        <strain evidence="2 3">IBT 11181</strain>
    </source>
</reference>
<dbReference type="STRING" id="1441469.A0A225B9Y1"/>
<dbReference type="Pfam" id="PF05032">
    <property type="entry name" value="Spo12"/>
    <property type="match status" value="1"/>
</dbReference>
<dbReference type="AlphaFoldDB" id="A0A225B9Y1"/>
<dbReference type="EMBL" id="LFMY01000001">
    <property type="protein sequence ID" value="OKL63745.1"/>
    <property type="molecule type" value="Genomic_DNA"/>
</dbReference>